<gene>
    <name evidence="1" type="ORF">DRH29_05370</name>
</gene>
<sequence length="291" mass="33827">MAPGVYHTWEQPVSYYLVGERADPKQLYELQAKLDAYQVYYKSEIEEFCKVFYKPKTKQTASDHVRMNACIDPAVSRYNYLDEETRQKFRKTLVAYKNLYAFLSQIIPFQDSDLEKLYSYIRFLLAKLPKGDRGPVYKLDDEVALKYYRLQKISEGSIVLDPQAEYSRVDGPTSVGTGLARGEQIELSKLIDILNERFSTEFKPADQLFFDSIKEDAVADSDLRQAALANTMENFGYVFLKALEGLFIDRMEQNEEITAKFLNDKEFQQVVGQHLLKEVYEHIRSEETGMR</sequence>
<evidence type="ECO:0008006" key="3">
    <source>
        <dbReference type="Google" id="ProtNLM"/>
    </source>
</evidence>
<dbReference type="EMBL" id="QMNG01000095">
    <property type="protein sequence ID" value="RLC36003.1"/>
    <property type="molecule type" value="Genomic_DNA"/>
</dbReference>
<organism evidence="1 2">
    <name type="scientific">candidate division Kazan bacterium</name>
    <dbReference type="NCBI Taxonomy" id="2202143"/>
    <lineage>
        <taxon>Bacteria</taxon>
        <taxon>Bacteria division Kazan-3B-28</taxon>
    </lineage>
</organism>
<reference evidence="1 2" key="1">
    <citation type="submission" date="2018-06" db="EMBL/GenBank/DDBJ databases">
        <title>Extensive metabolic versatility and redundancy in microbially diverse, dynamic hydrothermal sediments.</title>
        <authorList>
            <person name="Dombrowski N."/>
            <person name="Teske A."/>
            <person name="Baker B.J."/>
        </authorList>
    </citation>
    <scope>NUCLEOTIDE SEQUENCE [LARGE SCALE GENOMIC DNA]</scope>
    <source>
        <strain evidence="1">B79_G16</strain>
    </source>
</reference>
<accession>A0A420ZB36</accession>
<proteinExistence type="predicted"/>
<evidence type="ECO:0000313" key="2">
    <source>
        <dbReference type="Proteomes" id="UP000281261"/>
    </source>
</evidence>
<dbReference type="AlphaFoldDB" id="A0A420ZB36"/>
<name>A0A420ZB36_UNCK3</name>
<evidence type="ECO:0000313" key="1">
    <source>
        <dbReference type="EMBL" id="RLC36003.1"/>
    </source>
</evidence>
<protein>
    <recommendedName>
        <fullName evidence="3">Type I restriction endonuclease subunit R</fullName>
    </recommendedName>
</protein>
<comment type="caution">
    <text evidence="1">The sequence shown here is derived from an EMBL/GenBank/DDBJ whole genome shotgun (WGS) entry which is preliminary data.</text>
</comment>
<dbReference type="Proteomes" id="UP000281261">
    <property type="component" value="Unassembled WGS sequence"/>
</dbReference>